<dbReference type="EMBL" id="BX294140">
    <property type="protein sequence ID" value="CAD73921.1"/>
    <property type="molecule type" value="Genomic_DNA"/>
</dbReference>
<dbReference type="KEGG" id="rba:RB4661"/>
<name>Q7US76_RHOBA</name>
<keyword evidence="2" id="KW-1185">Reference proteome</keyword>
<protein>
    <submittedName>
        <fullName evidence="1">Uncharacterized protein</fullName>
    </submittedName>
</protein>
<gene>
    <name evidence="1" type="ordered locus">RB4661</name>
</gene>
<dbReference type="EnsemblBacteria" id="CAD73921">
    <property type="protein sequence ID" value="CAD73921"/>
    <property type="gene ID" value="RB4661"/>
</dbReference>
<dbReference type="AlphaFoldDB" id="Q7US76"/>
<evidence type="ECO:0000313" key="2">
    <source>
        <dbReference type="Proteomes" id="UP000001025"/>
    </source>
</evidence>
<reference evidence="1 2" key="1">
    <citation type="journal article" date="2003" name="Proc. Natl. Acad. Sci. U.S.A.">
        <title>Complete genome sequence of the marine planctomycete Pirellula sp. strain 1.</title>
        <authorList>
            <person name="Gloeckner F.O."/>
            <person name="Kube M."/>
            <person name="Bauer M."/>
            <person name="Teeling H."/>
            <person name="Lombardot T."/>
            <person name="Ludwig W."/>
            <person name="Gade D."/>
            <person name="Beck A."/>
            <person name="Borzym K."/>
            <person name="Heitmann K."/>
            <person name="Rabus R."/>
            <person name="Schlesner H."/>
            <person name="Amann R."/>
            <person name="Reinhardt R."/>
        </authorList>
    </citation>
    <scope>NUCLEOTIDE SEQUENCE [LARGE SCALE GENOMIC DNA]</scope>
    <source>
        <strain evidence="2">DSM 10527 / NCIMB 13988 / SH1</strain>
    </source>
</reference>
<sequence length="68" mass="7215">MSSSRPSVGGGMVLSKWFQLLDRLIQSSSEAKSANSIQLIQAVECLVTVIQAAHATNARGETTGRLVN</sequence>
<dbReference type="STRING" id="243090.RB4661"/>
<organism evidence="1 2">
    <name type="scientific">Rhodopirellula baltica (strain DSM 10527 / NCIMB 13988 / SH1)</name>
    <dbReference type="NCBI Taxonomy" id="243090"/>
    <lineage>
        <taxon>Bacteria</taxon>
        <taxon>Pseudomonadati</taxon>
        <taxon>Planctomycetota</taxon>
        <taxon>Planctomycetia</taxon>
        <taxon>Pirellulales</taxon>
        <taxon>Pirellulaceae</taxon>
        <taxon>Rhodopirellula</taxon>
    </lineage>
</organism>
<dbReference type="Proteomes" id="UP000001025">
    <property type="component" value="Chromosome"/>
</dbReference>
<accession>Q7US76</accession>
<proteinExistence type="predicted"/>
<dbReference type="InParanoid" id="Q7US76"/>
<dbReference type="HOGENOM" id="CLU_2791197_0_0_0"/>
<evidence type="ECO:0000313" key="1">
    <source>
        <dbReference type="EMBL" id="CAD73921.1"/>
    </source>
</evidence>